<dbReference type="OrthoDB" id="6691540at2"/>
<dbReference type="RefSeq" id="WP_016140654.1">
    <property type="nucleotide sequence ID" value="NZ_KB976987.1"/>
</dbReference>
<accession>R8YQX7</accession>
<dbReference type="Proteomes" id="UP000014024">
    <property type="component" value="Unassembled WGS sequence"/>
</dbReference>
<evidence type="ECO:0000313" key="2">
    <source>
        <dbReference type="Proteomes" id="UP000014024"/>
    </source>
</evidence>
<proteinExistence type="predicted"/>
<name>R8YQX7_ACIPI</name>
<evidence type="ECO:0000313" key="1">
    <source>
        <dbReference type="EMBL" id="EOQ71491.1"/>
    </source>
</evidence>
<sequence length="128" mass="14006">MNATPYVNIVQNVTVAGFKVDTYWGAKARSRFTWSSSFTSATSQINNLSNQQKPHVAYNLWSSTPNPTTQVCASYSSSGACTAYTWKKGSFRCDAFVKWLYTKTGNGNLGGSFPNTTFGSSLLTITRT</sequence>
<organism evidence="1 2">
    <name type="scientific">Acinetobacter pittii ANC 4050</name>
    <dbReference type="NCBI Taxonomy" id="1217691"/>
    <lineage>
        <taxon>Bacteria</taxon>
        <taxon>Pseudomonadati</taxon>
        <taxon>Pseudomonadota</taxon>
        <taxon>Gammaproteobacteria</taxon>
        <taxon>Moraxellales</taxon>
        <taxon>Moraxellaceae</taxon>
        <taxon>Acinetobacter</taxon>
        <taxon>Acinetobacter calcoaceticus/baumannii complex</taxon>
    </lineage>
</organism>
<gene>
    <name evidence="1" type="ORF">F931_00557</name>
</gene>
<comment type="caution">
    <text evidence="1">The sequence shown here is derived from an EMBL/GenBank/DDBJ whole genome shotgun (WGS) entry which is preliminary data.</text>
</comment>
<dbReference type="AlphaFoldDB" id="R8YQX7"/>
<dbReference type="HOGENOM" id="CLU_1954872_0_0_6"/>
<protein>
    <submittedName>
        <fullName evidence="1">Uncharacterized protein</fullName>
    </submittedName>
</protein>
<dbReference type="EMBL" id="APQM01000001">
    <property type="protein sequence ID" value="EOQ71491.1"/>
    <property type="molecule type" value="Genomic_DNA"/>
</dbReference>
<reference evidence="1 2" key="1">
    <citation type="submission" date="2013-02" db="EMBL/GenBank/DDBJ databases">
        <title>The Genome Sequence of Acinetobacter sp. ANC 4050.</title>
        <authorList>
            <consortium name="The Broad Institute Genome Sequencing Platform"/>
            <consortium name="The Broad Institute Genome Sequencing Center for Infectious Disease"/>
            <person name="Cerqueira G."/>
            <person name="Feldgarden M."/>
            <person name="Courvalin P."/>
            <person name="Perichon B."/>
            <person name="Grillot-Courvalin C."/>
            <person name="Clermont D."/>
            <person name="Rocha E."/>
            <person name="Yoon E.-J."/>
            <person name="Nemec A."/>
            <person name="Walker B."/>
            <person name="Young S.K."/>
            <person name="Zeng Q."/>
            <person name="Gargeya S."/>
            <person name="Fitzgerald M."/>
            <person name="Haas B."/>
            <person name="Abouelleil A."/>
            <person name="Alvarado L."/>
            <person name="Arachchi H.M."/>
            <person name="Berlin A.M."/>
            <person name="Chapman S.B."/>
            <person name="Dewar J."/>
            <person name="Goldberg J."/>
            <person name="Griggs A."/>
            <person name="Gujja S."/>
            <person name="Hansen M."/>
            <person name="Howarth C."/>
            <person name="Imamovic A."/>
            <person name="Larimer J."/>
            <person name="McCowan C."/>
            <person name="Murphy C."/>
            <person name="Neiman D."/>
            <person name="Pearson M."/>
            <person name="Priest M."/>
            <person name="Roberts A."/>
            <person name="Saif S."/>
            <person name="Shea T."/>
            <person name="Sisk P."/>
            <person name="Sykes S."/>
            <person name="Wortman J."/>
            <person name="Nusbaum C."/>
            <person name="Birren B."/>
        </authorList>
    </citation>
    <scope>NUCLEOTIDE SEQUENCE [LARGE SCALE GENOMIC DNA]</scope>
    <source>
        <strain evidence="1 2">ANC 4050</strain>
    </source>
</reference>